<proteinExistence type="predicted"/>
<dbReference type="RefSeq" id="WP_062291282.1">
    <property type="nucleotide sequence ID" value="NZ_CP013200.1"/>
</dbReference>
<dbReference type="Proteomes" id="UP000059574">
    <property type="component" value="Chromosome"/>
</dbReference>
<sequence length="296" mass="33156">MTTSELRLSEAVPLGTAFLQELCRNNGIPALFLKGPAATILGFRPGQPSTDIDVLVRKKDKDKAVALLGTMGWNLRGEGWEEFYSSHSVTLFHSQWPCDIDIHYRFPGMSSTAHAFDVLYSERQSVPLGGRDIDVPGPLGSVCFQALHALRNPWISSQKFNFTFLVNEAPAPAFDSLLAFSQEIDALAAMKPYFTAVYTMPDSFAWPRPSREWLARTTAKTRGSIRLMELIDAPWHEKIQILKRQFTPSSGTTLEFQTPISGTSSLLDRLKDCLVTITSFTRETVQYLCNRRTSTK</sequence>
<evidence type="ECO:0008006" key="3">
    <source>
        <dbReference type="Google" id="ProtNLM"/>
    </source>
</evidence>
<dbReference type="AlphaFoldDB" id="A0A0S2M2P4"/>
<reference evidence="2" key="1">
    <citation type="submission" date="2015-11" db="EMBL/GenBank/DDBJ databases">
        <authorList>
            <person name="Kumar R."/>
            <person name="Singh D."/>
            <person name="Swarnkar M.K."/>
            <person name="Singh A.K."/>
            <person name="Kumar S."/>
        </authorList>
    </citation>
    <scope>NUCLEOTIDE SEQUENCE [LARGE SCALE GENOMIC DNA]</scope>
    <source>
        <strain evidence="2">ERGS4:06</strain>
    </source>
</reference>
<dbReference type="EMBL" id="CP013200">
    <property type="protein sequence ID" value="ALO67776.1"/>
    <property type="molecule type" value="Genomic_DNA"/>
</dbReference>
<organism evidence="1 2">
    <name type="scientific">Arthrobacter alpinus</name>
    <dbReference type="NCBI Taxonomy" id="656366"/>
    <lineage>
        <taxon>Bacteria</taxon>
        <taxon>Bacillati</taxon>
        <taxon>Actinomycetota</taxon>
        <taxon>Actinomycetes</taxon>
        <taxon>Micrococcales</taxon>
        <taxon>Micrococcaceae</taxon>
        <taxon>Arthrobacter</taxon>
    </lineage>
</organism>
<protein>
    <recommendedName>
        <fullName evidence="3">Nucleotidyltransferase</fullName>
    </recommendedName>
</protein>
<reference evidence="1 2" key="2">
    <citation type="journal article" date="2016" name="J. Biotechnol.">
        <title>Complete genome sequence of Arthrobacter alpinus ERGS4:06, a yellow pigmented bacterium tolerant to cold and radiations isolated from Sikkim Himalaya.</title>
        <authorList>
            <person name="Kumar R."/>
            <person name="Singh D."/>
            <person name="Swarnkar M.K."/>
            <person name="Singh A.K."/>
            <person name="Kumar S."/>
        </authorList>
    </citation>
    <scope>NUCLEOTIDE SEQUENCE [LARGE SCALE GENOMIC DNA]</scope>
    <source>
        <strain evidence="1 2">ERGS4:06</strain>
    </source>
</reference>
<evidence type="ECO:0000313" key="2">
    <source>
        <dbReference type="Proteomes" id="UP000059574"/>
    </source>
</evidence>
<evidence type="ECO:0000313" key="1">
    <source>
        <dbReference type="EMBL" id="ALO67776.1"/>
    </source>
</evidence>
<name>A0A0S2M2P4_9MICC</name>
<accession>A0A0S2M2P4</accession>
<dbReference type="Pfam" id="PF14907">
    <property type="entry name" value="NTP_transf_5"/>
    <property type="match status" value="1"/>
</dbReference>
<dbReference type="InterPro" id="IPR039498">
    <property type="entry name" value="NTP_transf_5"/>
</dbReference>
<gene>
    <name evidence="1" type="ORF">AS189_16435</name>
</gene>